<evidence type="ECO:0000313" key="5">
    <source>
        <dbReference type="Proteomes" id="UP000238426"/>
    </source>
</evidence>
<name>A0A2T1N9X2_9FLAO</name>
<dbReference type="CDD" id="cd14659">
    <property type="entry name" value="Imelysin-like_IPPA"/>
    <property type="match status" value="1"/>
</dbReference>
<evidence type="ECO:0000256" key="1">
    <source>
        <dbReference type="ARBA" id="ARBA00004196"/>
    </source>
</evidence>
<organism evidence="4 5">
    <name type="scientific">Aurantibacter aestuarii</name>
    <dbReference type="NCBI Taxonomy" id="1266046"/>
    <lineage>
        <taxon>Bacteria</taxon>
        <taxon>Pseudomonadati</taxon>
        <taxon>Bacteroidota</taxon>
        <taxon>Flavobacteriia</taxon>
        <taxon>Flavobacteriales</taxon>
        <taxon>Flavobacteriaceae</taxon>
        <taxon>Aurantibacter</taxon>
    </lineage>
</organism>
<keyword evidence="2" id="KW-0732">Signal</keyword>
<dbReference type="GO" id="GO:0030313">
    <property type="term" value="C:cell envelope"/>
    <property type="evidence" value="ECO:0007669"/>
    <property type="project" value="UniProtKB-SubCell"/>
</dbReference>
<dbReference type="InterPro" id="IPR034984">
    <property type="entry name" value="Imelysin-like_IPPA"/>
</dbReference>
<keyword evidence="5" id="KW-1185">Reference proteome</keyword>
<evidence type="ECO:0000256" key="2">
    <source>
        <dbReference type="ARBA" id="ARBA00022729"/>
    </source>
</evidence>
<comment type="caution">
    <text evidence="4">The sequence shown here is derived from an EMBL/GenBank/DDBJ whole genome shotgun (WGS) entry which is preliminary data.</text>
</comment>
<dbReference type="InterPro" id="IPR018976">
    <property type="entry name" value="Imelysin-like"/>
</dbReference>
<dbReference type="Pfam" id="PF09375">
    <property type="entry name" value="Peptidase_M75"/>
    <property type="match status" value="1"/>
</dbReference>
<accession>A0A2T1N9X2</accession>
<sequence>MLKKIAGLSFVFALVLACSSSDDDSSSSSNGDGFDRSTLLVNWADNIIIPAYTDLEAKLSTLKTDKDVFVATPNQANLETLRASWLEAYKVYQSVDMFYVGKAEEIQYNLQMNIYPTTVADIENNISIGSYDLTSVNNQDAVGFPAVDYLLYGVAADDASIVAKYADVNYQNYLSDVINRMQLLTETVLNDWTSNYRDSFVAQTGNSSTSSVNKIVNDYVNYYERDLRKAKIGTPAGVFSAGATFSDKVEGFYSKIYSKVLLDEALNATQDFFNGEAYNSTSTGTSFVSYLSFLGRTDLSETINTRFNNARTTFQNLDANLASQVETDNTKMTQTYDALQLAVVSLKVDMMGAFQISLDSGYQDNDGD</sequence>
<dbReference type="Gene3D" id="1.20.1420.20">
    <property type="entry name" value="M75 peptidase, HXXE motif"/>
    <property type="match status" value="1"/>
</dbReference>
<dbReference type="OrthoDB" id="650514at2"/>
<dbReference type="PROSITE" id="PS51257">
    <property type="entry name" value="PROKAR_LIPOPROTEIN"/>
    <property type="match status" value="1"/>
</dbReference>
<dbReference type="EMBL" id="PXOQ01000009">
    <property type="protein sequence ID" value="PSG88677.1"/>
    <property type="molecule type" value="Genomic_DNA"/>
</dbReference>
<dbReference type="InterPro" id="IPR038352">
    <property type="entry name" value="Imelysin_sf"/>
</dbReference>
<dbReference type="AlphaFoldDB" id="A0A2T1N9X2"/>
<dbReference type="Proteomes" id="UP000238426">
    <property type="component" value="Unassembled WGS sequence"/>
</dbReference>
<proteinExistence type="predicted"/>
<reference evidence="4 5" key="1">
    <citation type="submission" date="2018-03" db="EMBL/GenBank/DDBJ databases">
        <title>Mesoflavibacter sp. HG37 and Mesoflavibacter sp. HG96 sp.nov., two marine bacteria isolated from seawater of Western Pacific Ocean.</title>
        <authorList>
            <person name="Cheng H."/>
            <person name="Wu Y.-H."/>
            <person name="Guo L.-L."/>
            <person name="Xu X.-W."/>
        </authorList>
    </citation>
    <scope>NUCLEOTIDE SEQUENCE [LARGE SCALE GENOMIC DNA]</scope>
    <source>
        <strain evidence="4 5">KCTC 32269</strain>
    </source>
</reference>
<evidence type="ECO:0000313" key="4">
    <source>
        <dbReference type="EMBL" id="PSG88677.1"/>
    </source>
</evidence>
<comment type="subcellular location">
    <subcellularLocation>
        <location evidence="1">Cell envelope</location>
    </subcellularLocation>
</comment>
<feature type="domain" description="Imelysin-like" evidence="3">
    <location>
        <begin position="48"/>
        <end position="345"/>
    </location>
</feature>
<evidence type="ECO:0000259" key="3">
    <source>
        <dbReference type="Pfam" id="PF09375"/>
    </source>
</evidence>
<gene>
    <name evidence="4" type="ORF">C7H52_10315</name>
</gene>
<dbReference type="RefSeq" id="WP_106463817.1">
    <property type="nucleotide sequence ID" value="NZ_PXOQ01000009.1"/>
</dbReference>
<protein>
    <submittedName>
        <fullName evidence="4">Peptidase M75 superfamily protein</fullName>
    </submittedName>
</protein>